<dbReference type="EC" id="2.3.-.-" evidence="1"/>
<reference evidence="1" key="1">
    <citation type="submission" date="2024-12" db="EMBL/GenBank/DDBJ databases">
        <authorList>
            <person name="Wu N."/>
        </authorList>
    </citation>
    <scope>NUCLEOTIDE SEQUENCE</scope>
    <source>
        <strain evidence="1">P15</strain>
    </source>
</reference>
<gene>
    <name evidence="1" type="ORF">ACI1P1_23935</name>
</gene>
<dbReference type="EMBL" id="JBJURJ010000018">
    <property type="protein sequence ID" value="MFM9331349.1"/>
    <property type="molecule type" value="Genomic_DNA"/>
</dbReference>
<protein>
    <submittedName>
        <fullName evidence="1">GNAT family N-acetyltransferase</fullName>
        <ecNumber evidence="1">2.3.-.-</ecNumber>
    </submittedName>
</protein>
<proteinExistence type="predicted"/>
<comment type="caution">
    <text evidence="1">The sequence shown here is derived from an EMBL/GenBank/DDBJ whole genome shotgun (WGS) entry which is preliminary data.</text>
</comment>
<accession>A0ACC7P6X5</accession>
<sequence>MPDMLVKLYELPDLAPVQRQLEEQGIVIRRGLPPEKHLAGDWVERTFQRHWRSELEAAYSRLPVSCLIAQDVSGDKAEMVGFACYEATAKDFFGPTGVNPDYRGKGIGKALLMAALHAMKAEGYAYAIIGSAGPTAFYEKEVGAIAIPDSSPGIYKHMLR</sequence>
<keyword evidence="1" id="KW-0808">Transferase</keyword>
<keyword evidence="2" id="KW-1185">Reference proteome</keyword>
<evidence type="ECO:0000313" key="2">
    <source>
        <dbReference type="Proteomes" id="UP001631969"/>
    </source>
</evidence>
<keyword evidence="1" id="KW-0012">Acyltransferase</keyword>
<name>A0ACC7P6X5_9BACL</name>
<organism evidence="1 2">
    <name type="scientific">Paenibacillus mesotrionivorans</name>
    <dbReference type="NCBI Taxonomy" id="3160968"/>
    <lineage>
        <taxon>Bacteria</taxon>
        <taxon>Bacillati</taxon>
        <taxon>Bacillota</taxon>
        <taxon>Bacilli</taxon>
        <taxon>Bacillales</taxon>
        <taxon>Paenibacillaceae</taxon>
        <taxon>Paenibacillus</taxon>
    </lineage>
</organism>
<dbReference type="Proteomes" id="UP001631969">
    <property type="component" value="Unassembled WGS sequence"/>
</dbReference>
<evidence type="ECO:0000313" key="1">
    <source>
        <dbReference type="EMBL" id="MFM9331349.1"/>
    </source>
</evidence>